<dbReference type="Gene3D" id="3.30.70.20">
    <property type="match status" value="2"/>
</dbReference>
<evidence type="ECO:0000313" key="2">
    <source>
        <dbReference type="EMBL" id="QDT55160.1"/>
    </source>
</evidence>
<name>A0A517SGC4_9PLAN</name>
<proteinExistence type="predicted"/>
<sequence>MSNPNPQTPTLDRWRTLTDIHPELPIIDPPVNHQFDLIKLRAGFDRRHFLEVMGASMALAGATGCRPQPTETIVPYSKLPEQIVPGRPLYFATTFSDCGRTLGLLVESHEGRPTKVEGNPAHPASLGATDAVSQASILSLYDPDRSQGVKRIDEISTWEAFLADLRDALRAQSGRQGAGLRILTEAVVSPTLGRQVKELVAQFPAAKWHQYQPGHADGAFQAQQKAFGRNVTVIPRFDRAEVVVSLDGDFLGGMDGSVANTRHFMSRRDVSAGQKALNRLYLAETSVSTTGTIADHRLPVSPGGLVSVVQLLASLSGVAGMEGVKPVGLSEQSIGWVGAVAEDLKAHRGTSLVIAGDSAPWQAHLAAYLLNDLLGNVGKTVEYIDPVEVEPADHGASIADLYGDMTAGKVEVLLIVGANPVYTAPADFDFKLALKNVKRLVAQLSPYEDETSPYCHWHLPQTHFLESWSDARAFDGTASIVQPLIAPLFDGISAHQFLSAATGKTVVTAYDAVRETWKSLGGEGGFEGAWRQSVHDGVIADTASTAIAVTPKVSPEDLVALQTASAAATGTYEVKFALDPTILDGRFANNGWLQELPKPWTRLTWDNAALISPQMAKELGGVREGDRIELKLKDRSVVAPAWPTPGHPDGVVTLHFGYGRQAGGKLASKFGFNAYALRSRDSMSVATGVTVDVKGGREKLACTQTHHSIEGRDIVRTLTLDDLTKGGTGAPPHFHDLGEKPPSLYPDWEYNDRKWGMVIDLSRCVGCNACVLACQSENNIPVVGKSGVLMGREMHWLRIDRYFSGAEDNPQVLQQPMLCQHCEHAPCETVCPVEATTHSPEGLNEMTYNRCVGTRYCSNNCPYKVRRFNFLNYVDNTPLHELSANPDVTVRTRGVMEKCTYCVQRISAVRIEASKESAITGQPQKVADGSVVTACQAACAAQAIAFGDLNDKESRVAKWAALPHNYGVLAELGTRPRTTYLARVTNPNSALAKPAEQTHAGGSGTAAALS</sequence>
<dbReference type="Gene3D" id="2.40.40.20">
    <property type="match status" value="1"/>
</dbReference>
<reference evidence="2 3" key="1">
    <citation type="submission" date="2019-02" db="EMBL/GenBank/DDBJ databases">
        <title>Deep-cultivation of Planctomycetes and their phenomic and genomic characterization uncovers novel biology.</title>
        <authorList>
            <person name="Wiegand S."/>
            <person name="Jogler M."/>
            <person name="Boedeker C."/>
            <person name="Pinto D."/>
            <person name="Vollmers J."/>
            <person name="Rivas-Marin E."/>
            <person name="Kohn T."/>
            <person name="Peeters S.H."/>
            <person name="Heuer A."/>
            <person name="Rast P."/>
            <person name="Oberbeckmann S."/>
            <person name="Bunk B."/>
            <person name="Jeske O."/>
            <person name="Meyerdierks A."/>
            <person name="Storesund J.E."/>
            <person name="Kallscheuer N."/>
            <person name="Luecker S."/>
            <person name="Lage O.M."/>
            <person name="Pohl T."/>
            <person name="Merkel B.J."/>
            <person name="Hornburger P."/>
            <person name="Mueller R.-W."/>
            <person name="Bruemmer F."/>
            <person name="Labrenz M."/>
            <person name="Spormann A.M."/>
            <person name="Op den Camp H."/>
            <person name="Overmann J."/>
            <person name="Amann R."/>
            <person name="Jetten M.S.M."/>
            <person name="Mascher T."/>
            <person name="Medema M.H."/>
            <person name="Devos D.P."/>
            <person name="Kaster A.-K."/>
            <person name="Ovreas L."/>
            <person name="Rohde M."/>
            <person name="Galperin M.Y."/>
            <person name="Jogler C."/>
        </authorList>
    </citation>
    <scope>NUCLEOTIDE SEQUENCE [LARGE SCALE GENOMIC DNA]</scope>
    <source>
        <strain evidence="2 3">Pan44</strain>
    </source>
</reference>
<dbReference type="RefSeq" id="WP_145030943.1">
    <property type="nucleotide sequence ID" value="NZ_CP036271.1"/>
</dbReference>
<dbReference type="Gene3D" id="3.30.2070.10">
    <property type="entry name" value="Formate dehydrogenase/DMSO reductase"/>
    <property type="match status" value="1"/>
</dbReference>
<keyword evidence="3" id="KW-1185">Reference proteome</keyword>
<dbReference type="OrthoDB" id="9779457at2"/>
<dbReference type="SUPFAM" id="SSF54862">
    <property type="entry name" value="4Fe-4S ferredoxins"/>
    <property type="match status" value="1"/>
</dbReference>
<dbReference type="SUPFAM" id="SSF53706">
    <property type="entry name" value="Formate dehydrogenase/DMSO reductase, domains 1-3"/>
    <property type="match status" value="1"/>
</dbReference>
<dbReference type="InterPro" id="IPR009010">
    <property type="entry name" value="Asp_de-COase-like_dom_sf"/>
</dbReference>
<dbReference type="Pfam" id="PF13247">
    <property type="entry name" value="Fer4_11"/>
    <property type="match status" value="1"/>
</dbReference>
<dbReference type="EMBL" id="CP036271">
    <property type="protein sequence ID" value="QDT55160.1"/>
    <property type="molecule type" value="Genomic_DNA"/>
</dbReference>
<evidence type="ECO:0000313" key="3">
    <source>
        <dbReference type="Proteomes" id="UP000315700"/>
    </source>
</evidence>
<dbReference type="KEGG" id="ccos:Pan44_32020"/>
<feature type="domain" description="4Fe-4S ferredoxin-type" evidence="1">
    <location>
        <begin position="810"/>
        <end position="841"/>
    </location>
</feature>
<organism evidence="2 3">
    <name type="scientific">Caulifigura coniformis</name>
    <dbReference type="NCBI Taxonomy" id="2527983"/>
    <lineage>
        <taxon>Bacteria</taxon>
        <taxon>Pseudomonadati</taxon>
        <taxon>Planctomycetota</taxon>
        <taxon>Planctomycetia</taxon>
        <taxon>Planctomycetales</taxon>
        <taxon>Planctomycetaceae</taxon>
        <taxon>Caulifigura</taxon>
    </lineage>
</organism>
<dbReference type="InParanoid" id="A0A517SGC4"/>
<dbReference type="InterPro" id="IPR017896">
    <property type="entry name" value="4Fe4S_Fe-S-bd"/>
</dbReference>
<dbReference type="CDD" id="cd10551">
    <property type="entry name" value="PsrB"/>
    <property type="match status" value="1"/>
</dbReference>
<protein>
    <submittedName>
        <fullName evidence="2">Tetrathionate reductase subunit B</fullName>
    </submittedName>
</protein>
<evidence type="ECO:0000259" key="1">
    <source>
        <dbReference type="PROSITE" id="PS51379"/>
    </source>
</evidence>
<dbReference type="SUPFAM" id="SSF50692">
    <property type="entry name" value="ADC-like"/>
    <property type="match status" value="1"/>
</dbReference>
<dbReference type="Gene3D" id="3.40.50.740">
    <property type="match status" value="1"/>
</dbReference>
<dbReference type="Gene3D" id="3.40.228.10">
    <property type="entry name" value="Dimethylsulfoxide Reductase, domain 2"/>
    <property type="match status" value="1"/>
</dbReference>
<dbReference type="PANTHER" id="PTHR42783:SF3">
    <property type="entry name" value="GLUTAMATE SYNTHASE [NADPH] SMALL CHAIN-RELATED"/>
    <property type="match status" value="1"/>
</dbReference>
<dbReference type="Pfam" id="PF00037">
    <property type="entry name" value="Fer4"/>
    <property type="match status" value="1"/>
</dbReference>
<dbReference type="PROSITE" id="PS51379">
    <property type="entry name" value="4FE4S_FER_2"/>
    <property type="match status" value="2"/>
</dbReference>
<dbReference type="CDD" id="cd02784">
    <property type="entry name" value="MopB_CT_PHLH"/>
    <property type="match status" value="1"/>
</dbReference>
<dbReference type="Proteomes" id="UP000315700">
    <property type="component" value="Chromosome"/>
</dbReference>
<dbReference type="AlphaFoldDB" id="A0A517SGC4"/>
<accession>A0A517SGC4</accession>
<gene>
    <name evidence="2" type="primary">ttrB</name>
    <name evidence="2" type="ORF">Pan44_32020</name>
</gene>
<dbReference type="Gene3D" id="2.20.25.90">
    <property type="entry name" value="ADC-like domains"/>
    <property type="match status" value="1"/>
</dbReference>
<feature type="domain" description="4Fe-4S ferredoxin-type" evidence="1">
    <location>
        <begin position="755"/>
        <end position="785"/>
    </location>
</feature>
<dbReference type="PANTHER" id="PTHR42783">
    <property type="entry name" value="GLUTAMATE SYNTHASE [NADPH] SMALL CHAIN"/>
    <property type="match status" value="1"/>
</dbReference>